<dbReference type="Proteomes" id="UP000095282">
    <property type="component" value="Unplaced"/>
</dbReference>
<feature type="region of interest" description="Disordered" evidence="1">
    <location>
        <begin position="1"/>
        <end position="36"/>
    </location>
</feature>
<proteinExistence type="predicted"/>
<evidence type="ECO:0000256" key="1">
    <source>
        <dbReference type="SAM" id="MobiDB-lite"/>
    </source>
</evidence>
<evidence type="ECO:0000313" key="2">
    <source>
        <dbReference type="Proteomes" id="UP000095282"/>
    </source>
</evidence>
<evidence type="ECO:0000313" key="3">
    <source>
        <dbReference type="WBParaSite" id="Csp11.Scaffold630.g18659.t2"/>
    </source>
</evidence>
<protein>
    <submittedName>
        <fullName evidence="3">Nuclear transport factor 2 family protein</fullName>
    </submittedName>
</protein>
<name>A0A1I7URM6_9PELO</name>
<feature type="compositionally biased region" description="Polar residues" evidence="1">
    <location>
        <begin position="1"/>
        <end position="11"/>
    </location>
</feature>
<reference evidence="3" key="1">
    <citation type="submission" date="2016-11" db="UniProtKB">
        <authorList>
            <consortium name="WormBaseParasite"/>
        </authorList>
    </citation>
    <scope>IDENTIFICATION</scope>
</reference>
<organism evidence="2 3">
    <name type="scientific">Caenorhabditis tropicalis</name>
    <dbReference type="NCBI Taxonomy" id="1561998"/>
    <lineage>
        <taxon>Eukaryota</taxon>
        <taxon>Metazoa</taxon>
        <taxon>Ecdysozoa</taxon>
        <taxon>Nematoda</taxon>
        <taxon>Chromadorea</taxon>
        <taxon>Rhabditida</taxon>
        <taxon>Rhabditina</taxon>
        <taxon>Rhabditomorpha</taxon>
        <taxon>Rhabditoidea</taxon>
        <taxon>Rhabditidae</taxon>
        <taxon>Peloderinae</taxon>
        <taxon>Caenorhabditis</taxon>
    </lineage>
</organism>
<dbReference type="WBParaSite" id="Csp11.Scaffold630.g18659.t2">
    <property type="protein sequence ID" value="Csp11.Scaffold630.g18659.t2"/>
    <property type="gene ID" value="Csp11.Scaffold630.g18659"/>
</dbReference>
<accession>A0A1I7URM6</accession>
<dbReference type="AlphaFoldDB" id="A0A1I7URM6"/>
<sequence>MGNSGTGNYSEPSFLDAESHQRQQHQSSPPTDSIRTRYVQDSETVTHSTLPDFVSFLKNHKVSDVLLEKEETMPNGEIRGIAKIWAASPHQEPKTSSWIFVLSPSASSPTGLVFTKIMLCDAGCVMI</sequence>
<keyword evidence="2" id="KW-1185">Reference proteome</keyword>